<dbReference type="SUPFAM" id="SSF52402">
    <property type="entry name" value="Adenine nucleotide alpha hydrolases-like"/>
    <property type="match status" value="1"/>
</dbReference>
<dbReference type="InterPro" id="IPR014729">
    <property type="entry name" value="Rossmann-like_a/b/a_fold"/>
</dbReference>
<dbReference type="CDD" id="cd01992">
    <property type="entry name" value="TilS_N"/>
    <property type="match status" value="1"/>
</dbReference>
<keyword evidence="2 8" id="KW-0963">Cytoplasm</keyword>
<reference evidence="10 11" key="1">
    <citation type="submission" date="2023-06" db="EMBL/GenBank/DDBJ databases">
        <title>Aquibacillus rhizosphaerae LR5S19.</title>
        <authorList>
            <person name="Sun J.-Q."/>
        </authorList>
    </citation>
    <scope>NUCLEOTIDE SEQUENCE [LARGE SCALE GENOMIC DNA]</scope>
    <source>
        <strain evidence="10 11">LR5S19</strain>
    </source>
</reference>
<evidence type="ECO:0000256" key="5">
    <source>
        <dbReference type="ARBA" id="ARBA00022741"/>
    </source>
</evidence>
<evidence type="ECO:0000256" key="3">
    <source>
        <dbReference type="ARBA" id="ARBA00022598"/>
    </source>
</evidence>
<dbReference type="GO" id="GO:0032267">
    <property type="term" value="F:tRNA(Ile)-lysidine synthase activity"/>
    <property type="evidence" value="ECO:0007669"/>
    <property type="project" value="UniProtKB-EC"/>
</dbReference>
<organism evidence="10 11">
    <name type="scientific">Aquibacillus rhizosphaerae</name>
    <dbReference type="NCBI Taxonomy" id="3051431"/>
    <lineage>
        <taxon>Bacteria</taxon>
        <taxon>Bacillati</taxon>
        <taxon>Bacillota</taxon>
        <taxon>Bacilli</taxon>
        <taxon>Bacillales</taxon>
        <taxon>Bacillaceae</taxon>
        <taxon>Aquibacillus</taxon>
    </lineage>
</organism>
<dbReference type="SMART" id="SM00977">
    <property type="entry name" value="TilS_C"/>
    <property type="match status" value="1"/>
</dbReference>
<comment type="domain">
    <text evidence="8">The N-terminal region contains the highly conserved SGGXDS motif, predicted to be a P-loop motif involved in ATP binding.</text>
</comment>
<keyword evidence="5 8" id="KW-0547">Nucleotide-binding</keyword>
<dbReference type="Pfam" id="PF11734">
    <property type="entry name" value="TilS_C"/>
    <property type="match status" value="1"/>
</dbReference>
<keyword evidence="3 8" id="KW-0436">Ligase</keyword>
<evidence type="ECO:0000256" key="8">
    <source>
        <dbReference type="HAMAP-Rule" id="MF_01161"/>
    </source>
</evidence>
<dbReference type="HAMAP" id="MF_01161">
    <property type="entry name" value="tRNA_Ile_lys_synt"/>
    <property type="match status" value="1"/>
</dbReference>
<proteinExistence type="inferred from homology"/>
<dbReference type="PANTHER" id="PTHR43033:SF1">
    <property type="entry name" value="TRNA(ILE)-LYSIDINE SYNTHASE-RELATED"/>
    <property type="match status" value="1"/>
</dbReference>
<dbReference type="Gene3D" id="3.40.50.620">
    <property type="entry name" value="HUPs"/>
    <property type="match status" value="1"/>
</dbReference>
<comment type="similarity">
    <text evidence="8">Belongs to the tRNA(Ile)-lysidine synthase family.</text>
</comment>
<dbReference type="PANTHER" id="PTHR43033">
    <property type="entry name" value="TRNA(ILE)-LYSIDINE SYNTHASE-RELATED"/>
    <property type="match status" value="1"/>
</dbReference>
<comment type="subcellular location">
    <subcellularLocation>
        <location evidence="1 8">Cytoplasm</location>
    </subcellularLocation>
</comment>
<dbReference type="InterPro" id="IPR012796">
    <property type="entry name" value="Lysidine-tRNA-synth_C"/>
</dbReference>
<comment type="function">
    <text evidence="8">Ligates lysine onto the cytidine present at position 34 of the AUA codon-specific tRNA(Ile) that contains the anticodon CAU, in an ATP-dependent manner. Cytidine is converted to lysidine, thus changing the amino acid specificity of the tRNA from methionine to isoleucine.</text>
</comment>
<keyword evidence="11" id="KW-1185">Reference proteome</keyword>
<evidence type="ECO:0000256" key="7">
    <source>
        <dbReference type="ARBA" id="ARBA00048539"/>
    </source>
</evidence>
<evidence type="ECO:0000259" key="9">
    <source>
        <dbReference type="SMART" id="SM00977"/>
    </source>
</evidence>
<dbReference type="EMBL" id="JASTZU010000028">
    <property type="protein sequence ID" value="MDL4840500.1"/>
    <property type="molecule type" value="Genomic_DNA"/>
</dbReference>
<comment type="catalytic activity">
    <reaction evidence="7 8">
        <text>cytidine(34) in tRNA(Ile2) + L-lysine + ATP = lysidine(34) in tRNA(Ile2) + AMP + diphosphate + H(+)</text>
        <dbReference type="Rhea" id="RHEA:43744"/>
        <dbReference type="Rhea" id="RHEA-COMP:10625"/>
        <dbReference type="Rhea" id="RHEA-COMP:10670"/>
        <dbReference type="ChEBI" id="CHEBI:15378"/>
        <dbReference type="ChEBI" id="CHEBI:30616"/>
        <dbReference type="ChEBI" id="CHEBI:32551"/>
        <dbReference type="ChEBI" id="CHEBI:33019"/>
        <dbReference type="ChEBI" id="CHEBI:82748"/>
        <dbReference type="ChEBI" id="CHEBI:83665"/>
        <dbReference type="ChEBI" id="CHEBI:456215"/>
        <dbReference type="EC" id="6.3.4.19"/>
    </reaction>
</comment>
<evidence type="ECO:0000256" key="1">
    <source>
        <dbReference type="ARBA" id="ARBA00004496"/>
    </source>
</evidence>
<keyword evidence="4 8" id="KW-0819">tRNA processing</keyword>
<dbReference type="InterPro" id="IPR012094">
    <property type="entry name" value="tRNA_Ile_lys_synt"/>
</dbReference>
<keyword evidence="6 8" id="KW-0067">ATP-binding</keyword>
<accession>A0ABT7L5M2</accession>
<protein>
    <recommendedName>
        <fullName evidence="8">tRNA(Ile)-lysidine synthase</fullName>
        <ecNumber evidence="8">6.3.4.19</ecNumber>
    </recommendedName>
    <alternativeName>
        <fullName evidence="8">tRNA(Ile)-2-lysyl-cytidine synthase</fullName>
    </alternativeName>
    <alternativeName>
        <fullName evidence="8">tRNA(Ile)-lysidine synthetase</fullName>
    </alternativeName>
</protein>
<dbReference type="Gene3D" id="3.30.465.60">
    <property type="match status" value="1"/>
</dbReference>
<dbReference type="NCBIfam" id="TIGR02433">
    <property type="entry name" value="lysidine_TilS_C"/>
    <property type="match status" value="1"/>
</dbReference>
<gene>
    <name evidence="8 10" type="primary">tilS</name>
    <name evidence="10" type="ORF">QQS35_08590</name>
</gene>
<evidence type="ECO:0000313" key="10">
    <source>
        <dbReference type="EMBL" id="MDL4840500.1"/>
    </source>
</evidence>
<evidence type="ECO:0000256" key="4">
    <source>
        <dbReference type="ARBA" id="ARBA00022694"/>
    </source>
</evidence>
<dbReference type="Proteomes" id="UP001235343">
    <property type="component" value="Unassembled WGS sequence"/>
</dbReference>
<evidence type="ECO:0000256" key="6">
    <source>
        <dbReference type="ARBA" id="ARBA00022840"/>
    </source>
</evidence>
<name>A0ABT7L5M2_9BACI</name>
<dbReference type="InterPro" id="IPR011063">
    <property type="entry name" value="TilS/TtcA_N"/>
</dbReference>
<dbReference type="SUPFAM" id="SSF82829">
    <property type="entry name" value="MesJ substrate recognition domain-like"/>
    <property type="match status" value="1"/>
</dbReference>
<dbReference type="EC" id="6.3.4.19" evidence="8"/>
<dbReference type="RefSeq" id="WP_285931559.1">
    <property type="nucleotide sequence ID" value="NZ_JASTZU010000028.1"/>
</dbReference>
<feature type="domain" description="Lysidine-tRNA(Ile) synthetase C-terminal" evidence="9">
    <location>
        <begin position="383"/>
        <end position="455"/>
    </location>
</feature>
<comment type="caution">
    <text evidence="10">The sequence shown here is derived from an EMBL/GenBank/DDBJ whole genome shotgun (WGS) entry which is preliminary data.</text>
</comment>
<dbReference type="NCBIfam" id="TIGR02432">
    <property type="entry name" value="lysidine_TilS_N"/>
    <property type="match status" value="1"/>
</dbReference>
<feature type="binding site" evidence="8">
    <location>
        <begin position="26"/>
        <end position="31"/>
    </location>
    <ligand>
        <name>ATP</name>
        <dbReference type="ChEBI" id="CHEBI:30616"/>
    </ligand>
</feature>
<dbReference type="Pfam" id="PF01171">
    <property type="entry name" value="ATP_bind_3"/>
    <property type="match status" value="1"/>
</dbReference>
<dbReference type="InterPro" id="IPR012795">
    <property type="entry name" value="tRNA_Ile_lys_synt_N"/>
</dbReference>
<dbReference type="SUPFAM" id="SSF56037">
    <property type="entry name" value="PheT/TilS domain"/>
    <property type="match status" value="1"/>
</dbReference>
<sequence>MEKQVNEFIRKNRLLHRNATVLVGVSGGPDSMALLHYMFSIKEEWSLRIIALSIDHGLRGEQSKQDVQYVKKVCENWNIDFYETNLDVKSYKRDEGKGTQLAARELRYRFFEEQMKHHNADYLALGHHGDDQAETIIMRLVRGTNPSSLIGIPMKRQLGKGYLIRPFLCLSKEMIESYCRENGIKPRRDSSNDDDVYTRNYFRIHVLPLLQKQNPNLHRNLQRLSESIMNDEEFLKDQAEQLINKLIKFHKEPREASFQLNDFLQYPYALQRRAFHLILNYLYHTLPDGLTFVHEDQFFSLLHSNKANITIELPKSLKMSKVYQTIGFSFQESISTDYVEYLDVPGRVVLSDGAVITASIISRSYQNSKYIMTCNIDEFRLPLMIRNRRPGDRIKIKGLSGTKKVKDIFIDEKIPIHLRNSWPIVIDQDGKLVWLVGLKKGTTNGNKESESFLQLQYTKGNM</sequence>
<evidence type="ECO:0000313" key="11">
    <source>
        <dbReference type="Proteomes" id="UP001235343"/>
    </source>
</evidence>
<evidence type="ECO:0000256" key="2">
    <source>
        <dbReference type="ARBA" id="ARBA00022490"/>
    </source>
</evidence>